<sequence length="114" mass="12266">MIMEPSLLLLVLHSGAETWRRDEMLELPHLIIMMAIYAITNRKPPEDTADPITSTYMPLWSFGSQVGFGRRFASAAGIEDSGSGHAFPAARVVGGCVAPVLLAAYGVLSSLSFN</sequence>
<name>M4F1G2_BRACM</name>
<proteinExistence type="predicted"/>
<dbReference type="InParanoid" id="M4F1G2"/>
<dbReference type="HOGENOM" id="CLU_2124575_0_0_1"/>
<protein>
    <submittedName>
        <fullName evidence="1">Uncharacterized protein</fullName>
    </submittedName>
</protein>
<accession>M4F1G2</accession>
<reference evidence="1" key="3">
    <citation type="submission" date="2023-03" db="UniProtKB">
        <authorList>
            <consortium name="EnsemblPlants"/>
        </authorList>
    </citation>
    <scope>IDENTIFICATION</scope>
    <source>
        <strain evidence="1">cv. Chiifu-401-42</strain>
    </source>
</reference>
<keyword evidence="2" id="KW-1185">Reference proteome</keyword>
<reference evidence="1 2" key="2">
    <citation type="journal article" date="2018" name="Hortic Res">
        <title>Improved Brassica rapa reference genome by single-molecule sequencing and chromosome conformation capture technologies.</title>
        <authorList>
            <person name="Zhang L."/>
            <person name="Cai X."/>
            <person name="Wu J."/>
            <person name="Liu M."/>
            <person name="Grob S."/>
            <person name="Cheng F."/>
            <person name="Liang J."/>
            <person name="Cai C."/>
            <person name="Liu Z."/>
            <person name="Liu B."/>
            <person name="Wang F."/>
            <person name="Li S."/>
            <person name="Liu F."/>
            <person name="Li X."/>
            <person name="Cheng L."/>
            <person name="Yang W."/>
            <person name="Li M.H."/>
            <person name="Grossniklaus U."/>
            <person name="Zheng H."/>
            <person name="Wang X."/>
        </authorList>
    </citation>
    <scope>NUCLEOTIDE SEQUENCE [LARGE SCALE GENOMIC DNA]</scope>
    <source>
        <strain evidence="1 2">cv. Chiifu-401-42</strain>
    </source>
</reference>
<evidence type="ECO:0000313" key="2">
    <source>
        <dbReference type="Proteomes" id="UP000011750"/>
    </source>
</evidence>
<dbReference type="AlphaFoldDB" id="M4F1G2"/>
<reference evidence="1 2" key="1">
    <citation type="journal article" date="2011" name="Nat. Genet.">
        <title>The genome of the mesopolyploid crop species Brassica rapa.</title>
        <authorList>
            <consortium name="Brassica rapa Genome Sequencing Project Consortium"/>
            <person name="Wang X."/>
            <person name="Wang H."/>
            <person name="Wang J."/>
            <person name="Sun R."/>
            <person name="Wu J."/>
            <person name="Liu S."/>
            <person name="Bai Y."/>
            <person name="Mun J.H."/>
            <person name="Bancroft I."/>
            <person name="Cheng F."/>
            <person name="Huang S."/>
            <person name="Li X."/>
            <person name="Hua W."/>
            <person name="Wang J."/>
            <person name="Wang X."/>
            <person name="Freeling M."/>
            <person name="Pires J.C."/>
            <person name="Paterson A.H."/>
            <person name="Chalhoub B."/>
            <person name="Wang B."/>
            <person name="Hayward A."/>
            <person name="Sharpe A.G."/>
            <person name="Park B.S."/>
            <person name="Weisshaar B."/>
            <person name="Liu B."/>
            <person name="Li B."/>
            <person name="Liu B."/>
            <person name="Tong C."/>
            <person name="Song C."/>
            <person name="Duran C."/>
            <person name="Peng C."/>
            <person name="Geng C."/>
            <person name="Koh C."/>
            <person name="Lin C."/>
            <person name="Edwards D."/>
            <person name="Mu D."/>
            <person name="Shen D."/>
            <person name="Soumpourou E."/>
            <person name="Li F."/>
            <person name="Fraser F."/>
            <person name="Conant G."/>
            <person name="Lassalle G."/>
            <person name="King G.J."/>
            <person name="Bonnema G."/>
            <person name="Tang H."/>
            <person name="Wang H."/>
            <person name="Belcram H."/>
            <person name="Zhou H."/>
            <person name="Hirakawa H."/>
            <person name="Abe H."/>
            <person name="Guo H."/>
            <person name="Wang H."/>
            <person name="Jin H."/>
            <person name="Parkin I.A."/>
            <person name="Batley J."/>
            <person name="Kim J.S."/>
            <person name="Just J."/>
            <person name="Li J."/>
            <person name="Xu J."/>
            <person name="Deng J."/>
            <person name="Kim J.A."/>
            <person name="Li J."/>
            <person name="Yu J."/>
            <person name="Meng J."/>
            <person name="Wang J."/>
            <person name="Min J."/>
            <person name="Poulain J."/>
            <person name="Wang J."/>
            <person name="Hatakeyama K."/>
            <person name="Wu K."/>
            <person name="Wang L."/>
            <person name="Fang L."/>
            <person name="Trick M."/>
            <person name="Links M.G."/>
            <person name="Zhao M."/>
            <person name="Jin M."/>
            <person name="Ramchiary N."/>
            <person name="Drou N."/>
            <person name="Berkman P.J."/>
            <person name="Cai Q."/>
            <person name="Huang Q."/>
            <person name="Li R."/>
            <person name="Tabata S."/>
            <person name="Cheng S."/>
            <person name="Zhang S."/>
            <person name="Zhang S."/>
            <person name="Huang S."/>
            <person name="Sato S."/>
            <person name="Sun S."/>
            <person name="Kwon S.J."/>
            <person name="Choi S.R."/>
            <person name="Lee T.H."/>
            <person name="Fan W."/>
            <person name="Zhao X."/>
            <person name="Tan X."/>
            <person name="Xu X."/>
            <person name="Wang Y."/>
            <person name="Qiu Y."/>
            <person name="Yin Y."/>
            <person name="Li Y."/>
            <person name="Du Y."/>
            <person name="Liao Y."/>
            <person name="Lim Y."/>
            <person name="Narusaka Y."/>
            <person name="Wang Y."/>
            <person name="Wang Z."/>
            <person name="Li Z."/>
            <person name="Wang Z."/>
            <person name="Xiong Z."/>
            <person name="Zhang Z."/>
        </authorList>
    </citation>
    <scope>NUCLEOTIDE SEQUENCE [LARGE SCALE GENOMIC DNA]</scope>
    <source>
        <strain evidence="1 2">cv. Chiifu-401-42</strain>
    </source>
</reference>
<dbReference type="Gramene" id="Bra034908.1">
    <property type="protein sequence ID" value="Bra034908.1-P"/>
    <property type="gene ID" value="Bra034908"/>
</dbReference>
<dbReference type="EnsemblPlants" id="Bra034908.1">
    <property type="protein sequence ID" value="Bra034908.1-P"/>
    <property type="gene ID" value="Bra034908"/>
</dbReference>
<evidence type="ECO:0000313" key="1">
    <source>
        <dbReference type="EnsemblPlants" id="Bra034908.1-P"/>
    </source>
</evidence>
<dbReference type="Proteomes" id="UP000011750">
    <property type="component" value="Chromosome A08"/>
</dbReference>
<organism evidence="1 2">
    <name type="scientific">Brassica campestris</name>
    <name type="common">Field mustard</name>
    <dbReference type="NCBI Taxonomy" id="3711"/>
    <lineage>
        <taxon>Eukaryota</taxon>
        <taxon>Viridiplantae</taxon>
        <taxon>Streptophyta</taxon>
        <taxon>Embryophyta</taxon>
        <taxon>Tracheophyta</taxon>
        <taxon>Spermatophyta</taxon>
        <taxon>Magnoliopsida</taxon>
        <taxon>eudicotyledons</taxon>
        <taxon>Gunneridae</taxon>
        <taxon>Pentapetalae</taxon>
        <taxon>rosids</taxon>
        <taxon>malvids</taxon>
        <taxon>Brassicales</taxon>
        <taxon>Brassicaceae</taxon>
        <taxon>Brassiceae</taxon>
        <taxon>Brassica</taxon>
    </lineage>
</organism>